<dbReference type="RefSeq" id="WP_158898593.1">
    <property type="nucleotide sequence ID" value="NZ_CP035733.1"/>
</dbReference>
<dbReference type="GO" id="GO:0007234">
    <property type="term" value="P:osmosensory signaling via phosphorelay pathway"/>
    <property type="evidence" value="ECO:0007669"/>
    <property type="project" value="TreeGrafter"/>
</dbReference>
<evidence type="ECO:0000256" key="4">
    <source>
        <dbReference type="ARBA" id="ARBA00022679"/>
    </source>
</evidence>
<dbReference type="PRINTS" id="PR00344">
    <property type="entry name" value="BCTRLSENSOR"/>
</dbReference>
<evidence type="ECO:0000313" key="7">
    <source>
        <dbReference type="EMBL" id="QGY79894.1"/>
    </source>
</evidence>
<dbReference type="EMBL" id="CP035733">
    <property type="protein sequence ID" value="QGY79894.1"/>
    <property type="molecule type" value="Genomic_DNA"/>
</dbReference>
<dbReference type="InterPro" id="IPR050351">
    <property type="entry name" value="BphY/WalK/GraS-like"/>
</dbReference>
<dbReference type="InterPro" id="IPR005467">
    <property type="entry name" value="His_kinase_dom"/>
</dbReference>
<dbReference type="Proteomes" id="UP000428803">
    <property type="component" value="Chromosome"/>
</dbReference>
<dbReference type="InterPro" id="IPR003594">
    <property type="entry name" value="HATPase_dom"/>
</dbReference>
<dbReference type="EC" id="2.7.13.3" evidence="2"/>
<dbReference type="AlphaFoldDB" id="A0A6I6L5L0"/>
<evidence type="ECO:0000256" key="3">
    <source>
        <dbReference type="ARBA" id="ARBA00022553"/>
    </source>
</evidence>
<dbReference type="PANTHER" id="PTHR42878:SF12">
    <property type="entry name" value="SENSOR HISTIDINE KINASE YCBM"/>
    <property type="match status" value="1"/>
</dbReference>
<dbReference type="GO" id="GO:0000155">
    <property type="term" value="F:phosphorelay sensor kinase activity"/>
    <property type="evidence" value="ECO:0007669"/>
    <property type="project" value="InterPro"/>
</dbReference>
<keyword evidence="3" id="KW-0597">Phosphoprotein</keyword>
<dbReference type="InterPro" id="IPR004358">
    <property type="entry name" value="Sig_transdc_His_kin-like_C"/>
</dbReference>
<comment type="catalytic activity">
    <reaction evidence="1">
        <text>ATP + protein L-histidine = ADP + protein N-phospho-L-histidine.</text>
        <dbReference type="EC" id="2.7.13.3"/>
    </reaction>
</comment>
<evidence type="ECO:0000256" key="1">
    <source>
        <dbReference type="ARBA" id="ARBA00000085"/>
    </source>
</evidence>
<keyword evidence="5 7" id="KW-0418">Kinase</keyword>
<dbReference type="PROSITE" id="PS50109">
    <property type="entry name" value="HIS_KIN"/>
    <property type="match status" value="1"/>
</dbReference>
<evidence type="ECO:0000256" key="2">
    <source>
        <dbReference type="ARBA" id="ARBA00012438"/>
    </source>
</evidence>
<organism evidence="7 8">
    <name type="scientific">Sphingorhabdus lacus</name>
    <dbReference type="NCBI Taxonomy" id="392610"/>
    <lineage>
        <taxon>Bacteria</taxon>
        <taxon>Pseudomonadati</taxon>
        <taxon>Pseudomonadota</taxon>
        <taxon>Alphaproteobacteria</taxon>
        <taxon>Sphingomonadales</taxon>
        <taxon>Sphingomonadaceae</taxon>
        <taxon>Sphingorhabdus</taxon>
    </lineage>
</organism>
<dbReference type="InterPro" id="IPR036890">
    <property type="entry name" value="HATPase_C_sf"/>
</dbReference>
<reference evidence="8" key="1">
    <citation type="submission" date="2019-01" db="EMBL/GenBank/DDBJ databases">
        <title>Sphingorhabdus lacus sp.nov., isolated from an oligotrophic freshwater lake.</title>
        <authorList>
            <person name="Park M."/>
        </authorList>
    </citation>
    <scope>NUCLEOTIDE SEQUENCE [LARGE SCALE GENOMIC DNA]</scope>
    <source>
        <strain evidence="8">IMCC1753</strain>
    </source>
</reference>
<dbReference type="Gene3D" id="3.30.565.10">
    <property type="entry name" value="Histidine kinase-like ATPase, C-terminal domain"/>
    <property type="match status" value="1"/>
</dbReference>
<dbReference type="SUPFAM" id="SSF47384">
    <property type="entry name" value="Homodimeric domain of signal transducing histidine kinase"/>
    <property type="match status" value="1"/>
</dbReference>
<dbReference type="SUPFAM" id="SSF55874">
    <property type="entry name" value="ATPase domain of HSP90 chaperone/DNA topoisomerase II/histidine kinase"/>
    <property type="match status" value="1"/>
</dbReference>
<dbReference type="GO" id="GO:0030295">
    <property type="term" value="F:protein kinase activator activity"/>
    <property type="evidence" value="ECO:0007669"/>
    <property type="project" value="TreeGrafter"/>
</dbReference>
<dbReference type="CDD" id="cd00082">
    <property type="entry name" value="HisKA"/>
    <property type="match status" value="1"/>
</dbReference>
<proteinExistence type="predicted"/>
<dbReference type="SMART" id="SM00387">
    <property type="entry name" value="HATPase_c"/>
    <property type="match status" value="1"/>
</dbReference>
<accession>A0A6I6L5L0</accession>
<keyword evidence="4" id="KW-0808">Transferase</keyword>
<gene>
    <name evidence="7" type="ORF">EUU25_04240</name>
</gene>
<sequence length="443" mass="47351">MSGAQLINPISGEVDADGRLVSADDALVRLNERAGGRKNELLAVPAIKTLALLAIKLQMKLSRAVRVADDAEHLELWIEIDPTPDKARLSIISWRVLPEVRRTGSTSAPAPIVHENVMKFDPVGRLVRATGDASHGLMPSDFGRDGRALLASVFEGGAALDSLLSSMSASIAVTSCSLTRVSDGLVFHVNGGSVANGFELQFERVEEPSTPIAAPKESVAAGALFGKNLAPVLRQPLGRIIANAETIGSELQGPIRENYALYARDIANAARHLSALVDDLGDLEAVERPDFKAARDNIELGDVARRVAGLLALKAADHRISVHTPPEDMLVPAVAEFRRTLQIILNLVNNAIRYSPDGTNIFIDIATVDAEAVISVRDQGKGIDPADREKIFEKFERLGRSGDGGSGLGLYISRRLARAMGGELHVENAEDGGAIFTLRLPNS</sequence>
<dbReference type="PANTHER" id="PTHR42878">
    <property type="entry name" value="TWO-COMPONENT HISTIDINE KINASE"/>
    <property type="match status" value="1"/>
</dbReference>
<dbReference type="GO" id="GO:0000156">
    <property type="term" value="F:phosphorelay response regulator activity"/>
    <property type="evidence" value="ECO:0007669"/>
    <property type="project" value="TreeGrafter"/>
</dbReference>
<dbReference type="Pfam" id="PF02518">
    <property type="entry name" value="HATPase_c"/>
    <property type="match status" value="1"/>
</dbReference>
<evidence type="ECO:0000313" key="8">
    <source>
        <dbReference type="Proteomes" id="UP000428803"/>
    </source>
</evidence>
<name>A0A6I6L5L0_9SPHN</name>
<dbReference type="InterPro" id="IPR036097">
    <property type="entry name" value="HisK_dim/P_sf"/>
</dbReference>
<evidence type="ECO:0000256" key="5">
    <source>
        <dbReference type="ARBA" id="ARBA00022777"/>
    </source>
</evidence>
<feature type="domain" description="Histidine kinase" evidence="6">
    <location>
        <begin position="228"/>
        <end position="443"/>
    </location>
</feature>
<keyword evidence="8" id="KW-1185">Reference proteome</keyword>
<dbReference type="InterPro" id="IPR003661">
    <property type="entry name" value="HisK_dim/P_dom"/>
</dbReference>
<dbReference type="KEGG" id="slaa:EUU25_04240"/>
<protein>
    <recommendedName>
        <fullName evidence="2">histidine kinase</fullName>
        <ecNumber evidence="2">2.7.13.3</ecNumber>
    </recommendedName>
</protein>
<evidence type="ECO:0000259" key="6">
    <source>
        <dbReference type="PROSITE" id="PS50109"/>
    </source>
</evidence>
<dbReference type="OrthoDB" id="7933832at2"/>